<sequence length="43" mass="4881">MSPLKRNTNVLLSVMLFTARKPFIGPPALKSQLSNLGFRPYYL</sequence>
<dbReference type="Proteomes" id="UP000014854">
    <property type="component" value="Unassembled WGS sequence"/>
</dbReference>
<dbReference type="PATRIC" id="fig|1336752.4.peg.2483"/>
<evidence type="ECO:0000313" key="1">
    <source>
        <dbReference type="EMBL" id="EPP22607.1"/>
    </source>
</evidence>
<proteinExistence type="predicted"/>
<dbReference type="EMBL" id="ASXS01000009">
    <property type="protein sequence ID" value="EPP22607.1"/>
    <property type="molecule type" value="Genomic_DNA"/>
</dbReference>
<reference evidence="1 2" key="1">
    <citation type="journal article" date="2013" name="Gut Pathog.">
        <title>Evidence of a new metabolic capacity in an emerging diarrheal pathogen: lessons from the draft genomes of Vibrio fluvialis strains PG41 and I21563.</title>
        <authorList>
            <person name="Khatri I."/>
            <person name="Mahajan S."/>
            <person name="Dureja C."/>
            <person name="Subramanian S."/>
            <person name="Raychaudhuri S."/>
        </authorList>
    </citation>
    <scope>NUCLEOTIDE SEQUENCE [LARGE SCALE GENOMIC DNA]</scope>
    <source>
        <strain evidence="1 2">PG41</strain>
    </source>
</reference>
<evidence type="ECO:0000313" key="2">
    <source>
        <dbReference type="Proteomes" id="UP000014854"/>
    </source>
</evidence>
<comment type="caution">
    <text evidence="1">The sequence shown here is derived from an EMBL/GenBank/DDBJ whole genome shotgun (WGS) entry which is preliminary data.</text>
</comment>
<name>S7I3Z4_VIBFL</name>
<gene>
    <name evidence="1" type="ORF">L910_4784</name>
</gene>
<organism evidence="1 2">
    <name type="scientific">Vibrio fluvialis PG41</name>
    <dbReference type="NCBI Taxonomy" id="1336752"/>
    <lineage>
        <taxon>Bacteria</taxon>
        <taxon>Pseudomonadati</taxon>
        <taxon>Pseudomonadota</taxon>
        <taxon>Gammaproteobacteria</taxon>
        <taxon>Vibrionales</taxon>
        <taxon>Vibrionaceae</taxon>
        <taxon>Vibrio</taxon>
    </lineage>
</organism>
<accession>S7I3Z4</accession>
<dbReference type="AlphaFoldDB" id="S7I3Z4"/>
<protein>
    <submittedName>
        <fullName evidence="1">Uncharacterized protein</fullName>
    </submittedName>
</protein>